<dbReference type="Proteomes" id="UP001177023">
    <property type="component" value="Unassembled WGS sequence"/>
</dbReference>
<keyword evidence="9" id="KW-1185">Reference proteome</keyword>
<sequence>MMSVHQNRGESPLNSPNSLSSTKGRVLYCRKCEGHGFQRILKGHAPLCPFIDCKCKSCDRLMRMRKNAFVRRYKESLPEDTEIKVELLPQQNNLTRQRFRPTDTYDSADSSDAEEMSRGERILTAYPPFQGEPVHFIQR</sequence>
<dbReference type="GO" id="GO:0006355">
    <property type="term" value="P:regulation of DNA-templated transcription"/>
    <property type="evidence" value="ECO:0007669"/>
    <property type="project" value="InterPro"/>
</dbReference>
<dbReference type="AlphaFoldDB" id="A0AA36FYI9"/>
<dbReference type="SMART" id="SM00301">
    <property type="entry name" value="DM"/>
    <property type="match status" value="1"/>
</dbReference>
<keyword evidence="2 5" id="KW-0862">Zinc</keyword>
<dbReference type="Pfam" id="PF00751">
    <property type="entry name" value="DM"/>
    <property type="match status" value="1"/>
</dbReference>
<dbReference type="SUPFAM" id="SSF82927">
    <property type="entry name" value="Cysteine-rich DNA binding domain, (DM domain)"/>
    <property type="match status" value="1"/>
</dbReference>
<feature type="compositionally biased region" description="Low complexity" evidence="6">
    <location>
        <begin position="11"/>
        <end position="21"/>
    </location>
</feature>
<proteinExistence type="predicted"/>
<keyword evidence="4 5" id="KW-0539">Nucleus</keyword>
<gene>
    <name evidence="8" type="ORF">MSPICULIGERA_LOCUS9915</name>
</gene>
<reference evidence="8" key="1">
    <citation type="submission" date="2023-06" db="EMBL/GenBank/DDBJ databases">
        <authorList>
            <person name="Delattre M."/>
        </authorList>
    </citation>
    <scope>NUCLEOTIDE SEQUENCE</scope>
    <source>
        <strain evidence="8">AF72</strain>
    </source>
</reference>
<evidence type="ECO:0000256" key="2">
    <source>
        <dbReference type="ARBA" id="ARBA00022833"/>
    </source>
</evidence>
<keyword evidence="3 5" id="KW-0238">DNA-binding</keyword>
<dbReference type="GO" id="GO:0005634">
    <property type="term" value="C:nucleus"/>
    <property type="evidence" value="ECO:0007669"/>
    <property type="project" value="UniProtKB-SubCell"/>
</dbReference>
<evidence type="ECO:0000256" key="3">
    <source>
        <dbReference type="ARBA" id="ARBA00023125"/>
    </source>
</evidence>
<evidence type="ECO:0000313" key="9">
    <source>
        <dbReference type="Proteomes" id="UP001177023"/>
    </source>
</evidence>
<protein>
    <recommendedName>
        <fullName evidence="7">DM domain-containing protein</fullName>
    </recommendedName>
</protein>
<evidence type="ECO:0000313" key="8">
    <source>
        <dbReference type="EMBL" id="CAJ0571511.1"/>
    </source>
</evidence>
<name>A0AA36FYI9_9BILA</name>
<evidence type="ECO:0000256" key="1">
    <source>
        <dbReference type="ARBA" id="ARBA00022723"/>
    </source>
</evidence>
<dbReference type="InterPro" id="IPR001275">
    <property type="entry name" value="DM_DNA-bd"/>
</dbReference>
<feature type="region of interest" description="Disordered" evidence="6">
    <location>
        <begin position="94"/>
        <end position="117"/>
    </location>
</feature>
<feature type="non-terminal residue" evidence="8">
    <location>
        <position position="139"/>
    </location>
</feature>
<evidence type="ECO:0000256" key="4">
    <source>
        <dbReference type="ARBA" id="ARBA00023242"/>
    </source>
</evidence>
<dbReference type="PROSITE" id="PS50809">
    <property type="entry name" value="DM_2"/>
    <property type="match status" value="1"/>
</dbReference>
<dbReference type="Gene3D" id="4.10.1040.10">
    <property type="entry name" value="DM DNA-binding domain"/>
    <property type="match status" value="1"/>
</dbReference>
<feature type="DNA-binding region" description="DM" evidence="5">
    <location>
        <begin position="29"/>
        <end position="72"/>
    </location>
</feature>
<dbReference type="GO" id="GO:0043565">
    <property type="term" value="F:sequence-specific DNA binding"/>
    <property type="evidence" value="ECO:0007669"/>
    <property type="project" value="InterPro"/>
</dbReference>
<feature type="region of interest" description="Disordered" evidence="6">
    <location>
        <begin position="1"/>
        <end position="21"/>
    </location>
</feature>
<dbReference type="EMBL" id="CATQJA010002568">
    <property type="protein sequence ID" value="CAJ0571511.1"/>
    <property type="molecule type" value="Genomic_DNA"/>
</dbReference>
<feature type="domain" description="DM" evidence="7">
    <location>
        <begin position="29"/>
        <end position="72"/>
    </location>
</feature>
<comment type="subcellular location">
    <subcellularLocation>
        <location evidence="5">Nucleus</location>
    </subcellularLocation>
</comment>
<dbReference type="PROSITE" id="PS40000">
    <property type="entry name" value="DM_1"/>
    <property type="match status" value="1"/>
</dbReference>
<dbReference type="GO" id="GO:0046872">
    <property type="term" value="F:metal ion binding"/>
    <property type="evidence" value="ECO:0007669"/>
    <property type="project" value="UniProtKB-KW"/>
</dbReference>
<evidence type="ECO:0000259" key="7">
    <source>
        <dbReference type="PROSITE" id="PS50809"/>
    </source>
</evidence>
<accession>A0AA36FYI9</accession>
<comment type="caution">
    <text evidence="8">The sequence shown here is derived from an EMBL/GenBank/DDBJ whole genome shotgun (WGS) entry which is preliminary data.</text>
</comment>
<evidence type="ECO:0000256" key="6">
    <source>
        <dbReference type="SAM" id="MobiDB-lite"/>
    </source>
</evidence>
<dbReference type="InterPro" id="IPR036407">
    <property type="entry name" value="DM_DNA-bd_sf"/>
</dbReference>
<keyword evidence="1 5" id="KW-0479">Metal-binding</keyword>
<organism evidence="8 9">
    <name type="scientific">Mesorhabditis spiculigera</name>
    <dbReference type="NCBI Taxonomy" id="96644"/>
    <lineage>
        <taxon>Eukaryota</taxon>
        <taxon>Metazoa</taxon>
        <taxon>Ecdysozoa</taxon>
        <taxon>Nematoda</taxon>
        <taxon>Chromadorea</taxon>
        <taxon>Rhabditida</taxon>
        <taxon>Rhabditina</taxon>
        <taxon>Rhabditomorpha</taxon>
        <taxon>Rhabditoidea</taxon>
        <taxon>Rhabditidae</taxon>
        <taxon>Mesorhabditinae</taxon>
        <taxon>Mesorhabditis</taxon>
    </lineage>
</organism>
<evidence type="ECO:0000256" key="5">
    <source>
        <dbReference type="PROSITE-ProRule" id="PRU00070"/>
    </source>
</evidence>